<sequence>KPLYALGALEQFSVLQDFETVRMFIHQPRIGNESEWAVSVEE</sequence>
<gene>
    <name evidence="1" type="ORF">SSYM_0912</name>
</gene>
<dbReference type="EMBL" id="GL636105">
    <property type="protein sequence ID" value="EFW12862.1"/>
    <property type="molecule type" value="Genomic_DNA"/>
</dbReference>
<reference evidence="2" key="1">
    <citation type="journal article" date="2011" name="Genome Biol. Evol.">
        <title>Massive genomic decay in Serratia symbiotica, a recently evolved symbiont of aphids.</title>
        <authorList>
            <person name="Burke G.R."/>
            <person name="Moran N.A."/>
        </authorList>
    </citation>
    <scope>NUCLEOTIDE SEQUENCE [LARGE SCALE GENOMIC DNA]</scope>
    <source>
        <strain evidence="2">Tucson</strain>
    </source>
</reference>
<proteinExistence type="predicted"/>
<keyword evidence="2" id="KW-1185">Reference proteome</keyword>
<evidence type="ECO:0000313" key="2">
    <source>
        <dbReference type="Proteomes" id="UP000013568"/>
    </source>
</evidence>
<evidence type="ECO:0000313" key="1">
    <source>
        <dbReference type="EMBL" id="EFW12862.1"/>
    </source>
</evidence>
<organism evidence="1 2">
    <name type="scientific">Serratia symbiotica str. Tucson</name>
    <dbReference type="NCBI Taxonomy" id="914128"/>
    <lineage>
        <taxon>Bacteria</taxon>
        <taxon>Pseudomonadati</taxon>
        <taxon>Pseudomonadota</taxon>
        <taxon>Gammaproteobacteria</taxon>
        <taxon>Enterobacterales</taxon>
        <taxon>Yersiniaceae</taxon>
        <taxon>Serratia</taxon>
        <taxon>Serratia symbiotica</taxon>
    </lineage>
</organism>
<feature type="non-terminal residue" evidence="1">
    <location>
        <position position="1"/>
    </location>
</feature>
<name>E9CL41_9GAMM</name>
<accession>E9CL41</accession>
<dbReference type="HOGENOM" id="CLU_3244358_0_0_6"/>
<dbReference type="AlphaFoldDB" id="E9CL41"/>
<dbReference type="InterPro" id="IPR021229">
    <property type="entry name" value="DUF2800"/>
</dbReference>
<protein>
    <submittedName>
        <fullName evidence="1">Uncharacterized protein</fullName>
    </submittedName>
</protein>
<dbReference type="RefSeq" id="WP_006708415.1">
    <property type="nucleotide sequence ID" value="NZ_GL636105.1"/>
</dbReference>
<dbReference type="Proteomes" id="UP000013568">
    <property type="component" value="Unassembled WGS sequence"/>
</dbReference>
<dbReference type="Pfam" id="PF10926">
    <property type="entry name" value="DUF2800"/>
    <property type="match status" value="1"/>
</dbReference>